<evidence type="ECO:0000313" key="6">
    <source>
        <dbReference type="EMBL" id="NGO53871.1"/>
    </source>
</evidence>
<proteinExistence type="inferred from homology"/>
<evidence type="ECO:0000256" key="3">
    <source>
        <dbReference type="ARBA" id="ARBA00023125"/>
    </source>
</evidence>
<dbReference type="AlphaFoldDB" id="A0A6G4WGI6"/>
<dbReference type="RefSeq" id="WP_165031658.1">
    <property type="nucleotide sequence ID" value="NZ_JAAKZF010000039.1"/>
</dbReference>
<dbReference type="SUPFAM" id="SSF46785">
    <property type="entry name" value="Winged helix' DNA-binding domain"/>
    <property type="match status" value="1"/>
</dbReference>
<evidence type="ECO:0000256" key="1">
    <source>
        <dbReference type="ARBA" id="ARBA00009437"/>
    </source>
</evidence>
<evidence type="ECO:0000256" key="2">
    <source>
        <dbReference type="ARBA" id="ARBA00023015"/>
    </source>
</evidence>
<keyword evidence="2" id="KW-0805">Transcription regulation</keyword>
<dbReference type="PRINTS" id="PR00039">
    <property type="entry name" value="HTHLYSR"/>
</dbReference>
<evidence type="ECO:0000313" key="7">
    <source>
        <dbReference type="Proteomes" id="UP001642900"/>
    </source>
</evidence>
<keyword evidence="7" id="KW-1185">Reference proteome</keyword>
<keyword evidence="3" id="KW-0238">DNA-binding</keyword>
<dbReference type="PROSITE" id="PS50931">
    <property type="entry name" value="HTH_LYSR"/>
    <property type="match status" value="1"/>
</dbReference>
<feature type="domain" description="HTH lysR-type" evidence="5">
    <location>
        <begin position="5"/>
        <end position="62"/>
    </location>
</feature>
<dbReference type="Gene3D" id="3.40.190.10">
    <property type="entry name" value="Periplasmic binding protein-like II"/>
    <property type="match status" value="2"/>
</dbReference>
<evidence type="ECO:0000259" key="5">
    <source>
        <dbReference type="PROSITE" id="PS50931"/>
    </source>
</evidence>
<dbReference type="Proteomes" id="UP001642900">
    <property type="component" value="Unassembled WGS sequence"/>
</dbReference>
<accession>A0A6G4WGI6</accession>
<dbReference type="InterPro" id="IPR036388">
    <property type="entry name" value="WH-like_DNA-bd_sf"/>
</dbReference>
<dbReference type="Pfam" id="PF00126">
    <property type="entry name" value="HTH_1"/>
    <property type="match status" value="1"/>
</dbReference>
<dbReference type="CDD" id="cd08432">
    <property type="entry name" value="PBP2_GcdR_TrpI_HvrB_AmpR_like"/>
    <property type="match status" value="1"/>
</dbReference>
<sequence length="319" mass="35427">MQRLPSLRALRAFEVAGRRLSFTRASEELNVSQGAISHQINILEQELGFSLFRRVSGGVVLTEKGTVLLAVLKRAFGDIASSIKELNNETSDLRIKVQPAFTARWLLPRLHKFQHTYPDIRLRITTSLDAIDFRNDAFDAAIVTLASAPSGLKAALLMKELLVPVCSPEFLDQYGPFGRPSDLLGHAVIAVKVPNDAKDEDSRSYWRRWLETVGEDGIEPKAAQEYDTLDAALLAATSGFGIAMADYNLIQEELRDMRLLMPFRSVVDQGVGYYLVTTGHPGSESKLSLFKDWVSRELSESPSFDGLDVLDGRDNAKSR</sequence>
<name>A0A6G4WGI6_9HYPH</name>
<evidence type="ECO:0000256" key="4">
    <source>
        <dbReference type="ARBA" id="ARBA00023163"/>
    </source>
</evidence>
<comment type="caution">
    <text evidence="6">The sequence shown here is derived from an EMBL/GenBank/DDBJ whole genome shotgun (WGS) entry which is preliminary data.</text>
</comment>
<dbReference type="InterPro" id="IPR058163">
    <property type="entry name" value="LysR-type_TF_proteobact-type"/>
</dbReference>
<dbReference type="InterPro" id="IPR000847">
    <property type="entry name" value="LysR_HTH_N"/>
</dbReference>
<comment type="similarity">
    <text evidence="1">Belongs to the LysR transcriptional regulatory family.</text>
</comment>
<dbReference type="InterPro" id="IPR036390">
    <property type="entry name" value="WH_DNA-bd_sf"/>
</dbReference>
<dbReference type="GO" id="GO:0006351">
    <property type="term" value="P:DNA-templated transcription"/>
    <property type="evidence" value="ECO:0007669"/>
    <property type="project" value="TreeGrafter"/>
</dbReference>
<reference evidence="6 7" key="1">
    <citation type="submission" date="2020-02" db="EMBL/GenBank/DDBJ databases">
        <title>Genome sequence of strain CCNWXJ40-4.</title>
        <authorList>
            <person name="Gao J."/>
            <person name="Sun J."/>
        </authorList>
    </citation>
    <scope>NUCLEOTIDE SEQUENCE [LARGE SCALE GENOMIC DNA]</scope>
    <source>
        <strain evidence="6 7">CCNWXJ 40-4</strain>
    </source>
</reference>
<organism evidence="6 7">
    <name type="scientific">Allomesorhizobium camelthorni</name>
    <dbReference type="NCBI Taxonomy" id="475069"/>
    <lineage>
        <taxon>Bacteria</taxon>
        <taxon>Pseudomonadati</taxon>
        <taxon>Pseudomonadota</taxon>
        <taxon>Alphaproteobacteria</taxon>
        <taxon>Hyphomicrobiales</taxon>
        <taxon>Phyllobacteriaceae</taxon>
        <taxon>Allomesorhizobium</taxon>
    </lineage>
</organism>
<dbReference type="EMBL" id="JAAKZF010000039">
    <property type="protein sequence ID" value="NGO53871.1"/>
    <property type="molecule type" value="Genomic_DNA"/>
</dbReference>
<dbReference type="SUPFAM" id="SSF53850">
    <property type="entry name" value="Periplasmic binding protein-like II"/>
    <property type="match status" value="1"/>
</dbReference>
<dbReference type="Pfam" id="PF03466">
    <property type="entry name" value="LysR_substrate"/>
    <property type="match status" value="1"/>
</dbReference>
<dbReference type="PANTHER" id="PTHR30537:SF26">
    <property type="entry name" value="GLYCINE CLEAVAGE SYSTEM TRANSCRIPTIONAL ACTIVATOR"/>
    <property type="match status" value="1"/>
</dbReference>
<dbReference type="Gene3D" id="1.10.10.10">
    <property type="entry name" value="Winged helix-like DNA-binding domain superfamily/Winged helix DNA-binding domain"/>
    <property type="match status" value="1"/>
</dbReference>
<dbReference type="InterPro" id="IPR005119">
    <property type="entry name" value="LysR_subst-bd"/>
</dbReference>
<dbReference type="GO" id="GO:0003700">
    <property type="term" value="F:DNA-binding transcription factor activity"/>
    <property type="evidence" value="ECO:0007669"/>
    <property type="project" value="InterPro"/>
</dbReference>
<gene>
    <name evidence="6" type="ORF">G6N73_22360</name>
</gene>
<protein>
    <submittedName>
        <fullName evidence="6">LysR family transcriptional regulator</fullName>
    </submittedName>
</protein>
<dbReference type="GO" id="GO:0043565">
    <property type="term" value="F:sequence-specific DNA binding"/>
    <property type="evidence" value="ECO:0007669"/>
    <property type="project" value="TreeGrafter"/>
</dbReference>
<dbReference type="PANTHER" id="PTHR30537">
    <property type="entry name" value="HTH-TYPE TRANSCRIPTIONAL REGULATOR"/>
    <property type="match status" value="1"/>
</dbReference>
<keyword evidence="4" id="KW-0804">Transcription</keyword>